<gene>
    <name evidence="2" type="ORF">UFOPK3564_02272</name>
</gene>
<dbReference type="EMBL" id="CAFBMK010000151">
    <property type="protein sequence ID" value="CAB4929085.1"/>
    <property type="molecule type" value="Genomic_DNA"/>
</dbReference>
<evidence type="ECO:0000256" key="1">
    <source>
        <dbReference type="SAM" id="MobiDB-lite"/>
    </source>
</evidence>
<feature type="region of interest" description="Disordered" evidence="1">
    <location>
        <begin position="170"/>
        <end position="190"/>
    </location>
</feature>
<protein>
    <submittedName>
        <fullName evidence="2">Unannotated protein</fullName>
    </submittedName>
</protein>
<evidence type="ECO:0000313" key="2">
    <source>
        <dbReference type="EMBL" id="CAB4929085.1"/>
    </source>
</evidence>
<proteinExistence type="predicted"/>
<name>A0A6J7IE36_9ZZZZ</name>
<accession>A0A6J7IE36</accession>
<dbReference type="AlphaFoldDB" id="A0A6J7IE36"/>
<reference evidence="2" key="1">
    <citation type="submission" date="2020-05" db="EMBL/GenBank/DDBJ databases">
        <authorList>
            <person name="Chiriac C."/>
            <person name="Salcher M."/>
            <person name="Ghai R."/>
            <person name="Kavagutti S V."/>
        </authorList>
    </citation>
    <scope>NUCLEOTIDE SEQUENCE</scope>
</reference>
<organism evidence="2">
    <name type="scientific">freshwater metagenome</name>
    <dbReference type="NCBI Taxonomy" id="449393"/>
    <lineage>
        <taxon>unclassified sequences</taxon>
        <taxon>metagenomes</taxon>
        <taxon>ecological metagenomes</taxon>
    </lineage>
</organism>
<sequence>MAVEPDRTPGAPHEGLFVLAPGDGEPATPVLGATTTPWVLDLIRRFRAAGPTMRVCTHLAEDPDQAATWQASAPDLRTCRREGCTAAVLSVLEGRHGRPLRDEPTRCTTCGRVGLPVRGVGVAVGPTMLRGTVCEDCLAARPVPTPASATAPVEDVPAAVASALEAAGEPLDAAPDEEGPATTGRRASAEVSGRRALRRGWLLAEACCRTTPAGLDADRAVVVGLLARAAKLAKGLAAPGPADAAFAHDLALRSLAETTTTLWWLLRADASSARTWAAAFRAATSSPVGSEAVRDRLRSLGREADGPLLLGAAPDAAPGTWPELVARHLVDRPGGLAPDLGQPAVDPLRLLVAGEHLSLACADYAARPSVDLDPDLVRRLADEVGELRADVEEALAEAGSDGGGA</sequence>